<dbReference type="SUPFAM" id="SSF52058">
    <property type="entry name" value="L domain-like"/>
    <property type="match status" value="1"/>
</dbReference>
<evidence type="ECO:0000256" key="3">
    <source>
        <dbReference type="SAM" id="Phobius"/>
    </source>
</evidence>
<dbReference type="PANTHER" id="PTHR48051:SF1">
    <property type="entry name" value="RAS SUPPRESSOR PROTEIN 1"/>
    <property type="match status" value="1"/>
</dbReference>
<dbReference type="InterPro" id="IPR055414">
    <property type="entry name" value="LRR_R13L4/SHOC2-like"/>
</dbReference>
<evidence type="ECO:0000259" key="4">
    <source>
        <dbReference type="Pfam" id="PF23598"/>
    </source>
</evidence>
<dbReference type="SMART" id="SM00369">
    <property type="entry name" value="LRR_TYP"/>
    <property type="match status" value="8"/>
</dbReference>
<dbReference type="Pfam" id="PF23598">
    <property type="entry name" value="LRR_14"/>
    <property type="match status" value="1"/>
</dbReference>
<evidence type="ECO:0000313" key="5">
    <source>
        <dbReference type="EMBL" id="SOD81697.1"/>
    </source>
</evidence>
<proteinExistence type="predicted"/>
<dbReference type="Pfam" id="PF00560">
    <property type="entry name" value="LRR_1"/>
    <property type="match status" value="1"/>
</dbReference>
<gene>
    <name evidence="5" type="ORF">SAMN06269250_1880</name>
</gene>
<dbReference type="SMART" id="SM00364">
    <property type="entry name" value="LRR_BAC"/>
    <property type="match status" value="7"/>
</dbReference>
<keyword evidence="3" id="KW-0472">Membrane</keyword>
<sequence length="510" mass="58694">MTEIMVSQKNHINPGSLLGYLTTFFVIYLKNTFIMKAYLLFVLFGLLALPVLAQDRIVLLRDTTRLQLSPAELGKKYPPAFARVAGEKGVFERHGKMFMDTMNARTQRFYRYIETNKKQLPMLGIMLQTQEFVRPDGTFDRVFFDFSGMDLTDQQEGQLLNFVAQWYGQNPFPFKTTSGFRWQYMTVMGSVPPKRIGRSGPGTISTLEAAEKTTRPDTVTMLAFNQLDLTSVPEIVYRFPKLEELDLSKNNLHELPARLTADIPTLKRLSVLYNSIPNDSVFITRNKHLVSLNLQGNKLTRIPESVRQNRRLESLWMGNNSLTGVDTKTLRRMRRLTDLNLYNAGLTELPKTVNRLKRVKVLDLYYNKLTRLPDQIGRMKRLEQLAIAHNDLHELPASLARLRRLQVLFAHHNRISQLPDDFKKLNQLRVLNLGYNWFNVVPSTIGSLSALEEVDFNNNNLREFPTALILLRNLKKVYLGSNPLFGSEAMNSPYANQIRQLEANNTQVTY</sequence>
<feature type="domain" description="Disease resistance R13L4/SHOC-2-like LRR" evidence="4">
    <location>
        <begin position="351"/>
        <end position="432"/>
    </location>
</feature>
<keyword evidence="1" id="KW-0433">Leucine-rich repeat</keyword>
<keyword evidence="3" id="KW-1133">Transmembrane helix</keyword>
<dbReference type="Pfam" id="PF13855">
    <property type="entry name" value="LRR_8"/>
    <property type="match status" value="1"/>
</dbReference>
<evidence type="ECO:0000256" key="2">
    <source>
        <dbReference type="ARBA" id="ARBA00022737"/>
    </source>
</evidence>
<dbReference type="PROSITE" id="PS51450">
    <property type="entry name" value="LRR"/>
    <property type="match status" value="2"/>
</dbReference>
<name>A0A286FEN6_9BACT</name>
<dbReference type="EMBL" id="OCNH01000001">
    <property type="protein sequence ID" value="SOD81697.1"/>
    <property type="molecule type" value="Genomic_DNA"/>
</dbReference>
<feature type="transmembrane region" description="Helical" evidence="3">
    <location>
        <begin position="35"/>
        <end position="53"/>
    </location>
</feature>
<protein>
    <submittedName>
        <fullName evidence="5">Leucine-rich repeat (LRR) protein</fullName>
    </submittedName>
</protein>
<organism evidence="5 6">
    <name type="scientific">Spirosoma fluviale</name>
    <dbReference type="NCBI Taxonomy" id="1597977"/>
    <lineage>
        <taxon>Bacteria</taxon>
        <taxon>Pseudomonadati</taxon>
        <taxon>Bacteroidota</taxon>
        <taxon>Cytophagia</taxon>
        <taxon>Cytophagales</taxon>
        <taxon>Cytophagaceae</taxon>
        <taxon>Spirosoma</taxon>
    </lineage>
</organism>
<dbReference type="GO" id="GO:0005737">
    <property type="term" value="C:cytoplasm"/>
    <property type="evidence" value="ECO:0007669"/>
    <property type="project" value="TreeGrafter"/>
</dbReference>
<dbReference type="InterPro" id="IPR032675">
    <property type="entry name" value="LRR_dom_sf"/>
</dbReference>
<keyword evidence="2" id="KW-0677">Repeat</keyword>
<dbReference type="InterPro" id="IPR050216">
    <property type="entry name" value="LRR_domain-containing"/>
</dbReference>
<keyword evidence="6" id="KW-1185">Reference proteome</keyword>
<dbReference type="InterPro" id="IPR001611">
    <property type="entry name" value="Leu-rich_rpt"/>
</dbReference>
<reference evidence="6" key="1">
    <citation type="submission" date="2017-09" db="EMBL/GenBank/DDBJ databases">
        <authorList>
            <person name="Varghese N."/>
            <person name="Submissions S."/>
        </authorList>
    </citation>
    <scope>NUCLEOTIDE SEQUENCE [LARGE SCALE GENOMIC DNA]</scope>
    <source>
        <strain evidence="6">DSM 29961</strain>
    </source>
</reference>
<keyword evidence="3" id="KW-0812">Transmembrane</keyword>
<dbReference type="Gene3D" id="3.80.10.10">
    <property type="entry name" value="Ribonuclease Inhibitor"/>
    <property type="match status" value="2"/>
</dbReference>
<dbReference type="AlphaFoldDB" id="A0A286FEN6"/>
<dbReference type="PANTHER" id="PTHR48051">
    <property type="match status" value="1"/>
</dbReference>
<dbReference type="Proteomes" id="UP000219452">
    <property type="component" value="Unassembled WGS sequence"/>
</dbReference>
<evidence type="ECO:0000256" key="1">
    <source>
        <dbReference type="ARBA" id="ARBA00022614"/>
    </source>
</evidence>
<dbReference type="InterPro" id="IPR003591">
    <property type="entry name" value="Leu-rich_rpt_typical-subtyp"/>
</dbReference>
<evidence type="ECO:0000313" key="6">
    <source>
        <dbReference type="Proteomes" id="UP000219452"/>
    </source>
</evidence>
<accession>A0A286FEN6</accession>